<feature type="domain" description="TniQ" evidence="1">
    <location>
        <begin position="5"/>
        <end position="139"/>
    </location>
</feature>
<gene>
    <name evidence="2" type="ORF">Ga0123461_2294</name>
</gene>
<accession>A0A2K8L072</accession>
<evidence type="ECO:0000313" key="2">
    <source>
        <dbReference type="EMBL" id="ATX80695.1"/>
    </source>
</evidence>
<dbReference type="KEGG" id="maes:Ga0123461_2294"/>
<reference evidence="2 3" key="1">
    <citation type="submission" date="2016-12" db="EMBL/GenBank/DDBJ databases">
        <title>Isolation and genomic insights into novel planktonic Zetaproteobacteria from stratified waters of the Chesapeake Bay.</title>
        <authorList>
            <person name="McAllister S.M."/>
            <person name="Kato S."/>
            <person name="Chan C.S."/>
            <person name="Chiu B.K."/>
            <person name="Field E.K."/>
        </authorList>
    </citation>
    <scope>NUCLEOTIDE SEQUENCE [LARGE SCALE GENOMIC DNA]</scope>
    <source>
        <strain evidence="2 3">CP-5</strain>
    </source>
</reference>
<organism evidence="2 3">
    <name type="scientific">Mariprofundus aestuarium</name>
    <dbReference type="NCBI Taxonomy" id="1921086"/>
    <lineage>
        <taxon>Bacteria</taxon>
        <taxon>Pseudomonadati</taxon>
        <taxon>Pseudomonadota</taxon>
        <taxon>Candidatius Mariprofundia</taxon>
        <taxon>Mariprofundales</taxon>
        <taxon>Mariprofundaceae</taxon>
        <taxon>Mariprofundus</taxon>
    </lineage>
</organism>
<sequence>MTLAVHLAPLPDELLSSWVHRTCHANATSLYSLLWHHGLKCHAQVDLDQCKNRKLLLWLARELKHPEGVRGVRDMSLLPVLEIEKGFPHRSWIRGIDRRAFKWRAFRYCPVCLSEDERPYFRQHWRLDWYEVCHHHQMQMFNACPFCGHPLILHRVRWHRPHLAHCYSCYADLRNTPNMAAILDLSSMKAIEGLILIINHHDKKTYAAVHFVEAFLDQWIRLEGIDSFAAEMDKFGYTLNDDAYKRLPLLMRAVTAYRLWHEKRKLLKSLSTANQNYFNLAVRSFGCPKPMEPFFKALHHPIEINKGIILCAIQEIEATGREATVKRISKKLGCSPGRIDDWLS</sequence>
<name>A0A2K8L072_MARES</name>
<protein>
    <submittedName>
        <fullName evidence="2">TniQ protein</fullName>
    </submittedName>
</protein>
<dbReference type="AlphaFoldDB" id="A0A2K8L072"/>
<dbReference type="Pfam" id="PF06527">
    <property type="entry name" value="TniQ"/>
    <property type="match status" value="1"/>
</dbReference>
<dbReference type="Proteomes" id="UP000231701">
    <property type="component" value="Chromosome"/>
</dbReference>
<evidence type="ECO:0000313" key="3">
    <source>
        <dbReference type="Proteomes" id="UP000231701"/>
    </source>
</evidence>
<keyword evidence="3" id="KW-1185">Reference proteome</keyword>
<dbReference type="EMBL" id="CP018799">
    <property type="protein sequence ID" value="ATX80695.1"/>
    <property type="molecule type" value="Genomic_DNA"/>
</dbReference>
<evidence type="ECO:0000259" key="1">
    <source>
        <dbReference type="Pfam" id="PF06527"/>
    </source>
</evidence>
<proteinExistence type="predicted"/>
<dbReference type="InterPro" id="IPR009492">
    <property type="entry name" value="TniQ"/>
</dbReference>